<dbReference type="RefSeq" id="WP_302722726.1">
    <property type="nucleotide sequence ID" value="NZ_JAULRU010000569.1"/>
</dbReference>
<reference evidence="1 2" key="1">
    <citation type="submission" date="2023-11" db="EMBL/GenBank/DDBJ databases">
        <title>Gilvimarinus fulvus sp. nov., isolated from the surface of Kelp.</title>
        <authorList>
            <person name="Sun Y.Y."/>
            <person name="Gong Y."/>
            <person name="Du Z.J."/>
        </authorList>
    </citation>
    <scope>NUCLEOTIDE SEQUENCE [LARGE SCALE GENOMIC DNA]</scope>
    <source>
        <strain evidence="1 2">SDUM040013</strain>
    </source>
</reference>
<organism evidence="1 2">
    <name type="scientific">Gilvimarinus gilvus</name>
    <dbReference type="NCBI Taxonomy" id="3058038"/>
    <lineage>
        <taxon>Bacteria</taxon>
        <taxon>Pseudomonadati</taxon>
        <taxon>Pseudomonadota</taxon>
        <taxon>Gammaproteobacteria</taxon>
        <taxon>Cellvibrionales</taxon>
        <taxon>Cellvibrionaceae</taxon>
        <taxon>Gilvimarinus</taxon>
    </lineage>
</organism>
<evidence type="ECO:0000313" key="1">
    <source>
        <dbReference type="EMBL" id="MDX6849114.1"/>
    </source>
</evidence>
<evidence type="ECO:0000313" key="2">
    <source>
        <dbReference type="Proteomes" id="UP001273505"/>
    </source>
</evidence>
<comment type="caution">
    <text evidence="1">The sequence shown here is derived from an EMBL/GenBank/DDBJ whole genome shotgun (WGS) entry which is preliminary data.</text>
</comment>
<gene>
    <name evidence="1" type="ORF">SCD92_07070</name>
</gene>
<sequence>MKFSGEIEEIRKRWHYQELVGGWRSLPSKRRDEVASDIEESARELQGTMPELSSDLMVAVDALESLAVAGDVESHSQAIKDIKTLLKALAEK</sequence>
<dbReference type="EMBL" id="JAXAFO010000009">
    <property type="protein sequence ID" value="MDX6849114.1"/>
    <property type="molecule type" value="Genomic_DNA"/>
</dbReference>
<proteinExistence type="predicted"/>
<dbReference type="Proteomes" id="UP001273505">
    <property type="component" value="Unassembled WGS sequence"/>
</dbReference>
<accession>A0ABU4S1K8</accession>
<protein>
    <submittedName>
        <fullName evidence="1">Uncharacterized protein</fullName>
    </submittedName>
</protein>
<name>A0ABU4S1K8_9GAMM</name>
<keyword evidence="2" id="KW-1185">Reference proteome</keyword>